<evidence type="ECO:0000256" key="1">
    <source>
        <dbReference type="ARBA" id="ARBA00001936"/>
    </source>
</evidence>
<comment type="caution">
    <text evidence="12">The sequence shown here is derived from an EMBL/GenBank/DDBJ whole genome shotgun (WGS) entry which is preliminary data.</text>
</comment>
<keyword evidence="6" id="KW-0479">Metal-binding</keyword>
<evidence type="ECO:0000259" key="11">
    <source>
        <dbReference type="Pfam" id="PF22600"/>
    </source>
</evidence>
<evidence type="ECO:0000256" key="4">
    <source>
        <dbReference type="ARBA" id="ARBA00022490"/>
    </source>
</evidence>
<dbReference type="GO" id="GO:1990817">
    <property type="term" value="F:poly(A) RNA polymerase activity"/>
    <property type="evidence" value="ECO:0007669"/>
    <property type="project" value="TreeGrafter"/>
</dbReference>
<dbReference type="GO" id="GO:0046872">
    <property type="term" value="F:metal ion binding"/>
    <property type="evidence" value="ECO:0007669"/>
    <property type="project" value="UniProtKB-KW"/>
</dbReference>
<dbReference type="SUPFAM" id="SSF81631">
    <property type="entry name" value="PAP/OAS1 substrate-binding domain"/>
    <property type="match status" value="1"/>
</dbReference>
<protein>
    <recommendedName>
        <fullName evidence="14">PAP-associated domain-containing protein</fullName>
    </recommendedName>
</protein>
<dbReference type="Gene3D" id="3.30.460.10">
    <property type="entry name" value="Beta Polymerase, domain 2"/>
    <property type="match status" value="1"/>
</dbReference>
<evidence type="ECO:0000313" key="13">
    <source>
        <dbReference type="Proteomes" id="UP000828390"/>
    </source>
</evidence>
<gene>
    <name evidence="12" type="ORF">DPMN_107601</name>
</gene>
<dbReference type="InterPro" id="IPR054708">
    <property type="entry name" value="MTPAP-like_central"/>
</dbReference>
<dbReference type="SUPFAM" id="SSF81301">
    <property type="entry name" value="Nucleotidyltransferase"/>
    <property type="match status" value="1"/>
</dbReference>
<evidence type="ECO:0000313" key="12">
    <source>
        <dbReference type="EMBL" id="KAH3834280.1"/>
    </source>
</evidence>
<organism evidence="12 13">
    <name type="scientific">Dreissena polymorpha</name>
    <name type="common">Zebra mussel</name>
    <name type="synonym">Mytilus polymorpha</name>
    <dbReference type="NCBI Taxonomy" id="45954"/>
    <lineage>
        <taxon>Eukaryota</taxon>
        <taxon>Metazoa</taxon>
        <taxon>Spiralia</taxon>
        <taxon>Lophotrochozoa</taxon>
        <taxon>Mollusca</taxon>
        <taxon>Bivalvia</taxon>
        <taxon>Autobranchia</taxon>
        <taxon>Heteroconchia</taxon>
        <taxon>Euheterodonta</taxon>
        <taxon>Imparidentia</taxon>
        <taxon>Neoheterodontei</taxon>
        <taxon>Myida</taxon>
        <taxon>Dreissenoidea</taxon>
        <taxon>Dreissenidae</taxon>
        <taxon>Dreissena</taxon>
    </lineage>
</organism>
<dbReference type="InterPro" id="IPR043519">
    <property type="entry name" value="NT_sf"/>
</dbReference>
<dbReference type="Pfam" id="PF03828">
    <property type="entry name" value="PAP_assoc"/>
    <property type="match status" value="1"/>
</dbReference>
<keyword evidence="13" id="KW-1185">Reference proteome</keyword>
<dbReference type="GO" id="GO:0031123">
    <property type="term" value="P:RNA 3'-end processing"/>
    <property type="evidence" value="ECO:0007669"/>
    <property type="project" value="TreeGrafter"/>
</dbReference>
<comment type="subcellular location">
    <subcellularLocation>
        <location evidence="3">Cytoplasm</location>
    </subcellularLocation>
</comment>
<keyword evidence="4" id="KW-0963">Cytoplasm</keyword>
<evidence type="ECO:0000256" key="8">
    <source>
        <dbReference type="ARBA" id="ARBA00038491"/>
    </source>
</evidence>
<evidence type="ECO:0000256" key="9">
    <source>
        <dbReference type="SAM" id="MobiDB-lite"/>
    </source>
</evidence>
<dbReference type="EMBL" id="JAIWYP010000004">
    <property type="protein sequence ID" value="KAH3834280.1"/>
    <property type="molecule type" value="Genomic_DNA"/>
</dbReference>
<keyword evidence="5" id="KW-0808">Transferase</keyword>
<reference evidence="12" key="2">
    <citation type="submission" date="2020-11" db="EMBL/GenBank/DDBJ databases">
        <authorList>
            <person name="McCartney M.A."/>
            <person name="Auch B."/>
            <person name="Kono T."/>
            <person name="Mallez S."/>
            <person name="Becker A."/>
            <person name="Gohl D.M."/>
            <person name="Silverstein K.A.T."/>
            <person name="Koren S."/>
            <person name="Bechman K.B."/>
            <person name="Herman A."/>
            <person name="Abrahante J.E."/>
            <person name="Garbe J."/>
        </authorList>
    </citation>
    <scope>NUCLEOTIDE SEQUENCE</scope>
    <source>
        <strain evidence="12">Duluth1</strain>
        <tissue evidence="12">Whole animal</tissue>
    </source>
</reference>
<accession>A0A9D4K792</accession>
<dbReference type="AlphaFoldDB" id="A0A9D4K792"/>
<keyword evidence="7" id="KW-0460">Magnesium</keyword>
<evidence type="ECO:0000256" key="5">
    <source>
        <dbReference type="ARBA" id="ARBA00022679"/>
    </source>
</evidence>
<comment type="cofactor">
    <cofactor evidence="1">
        <name>Mn(2+)</name>
        <dbReference type="ChEBI" id="CHEBI:29035"/>
    </cofactor>
</comment>
<proteinExistence type="inferred from homology"/>
<evidence type="ECO:0000256" key="3">
    <source>
        <dbReference type="ARBA" id="ARBA00004496"/>
    </source>
</evidence>
<dbReference type="GO" id="GO:0005737">
    <property type="term" value="C:cytoplasm"/>
    <property type="evidence" value="ECO:0007669"/>
    <property type="project" value="UniProtKB-SubCell"/>
</dbReference>
<dbReference type="Proteomes" id="UP000828390">
    <property type="component" value="Unassembled WGS sequence"/>
</dbReference>
<feature type="domain" description="Poly(A) RNA polymerase mitochondrial-like central palm" evidence="11">
    <location>
        <begin position="163"/>
        <end position="299"/>
    </location>
</feature>
<name>A0A9D4K792_DREPO</name>
<dbReference type="PANTHER" id="PTHR12271:SF40">
    <property type="entry name" value="POLY(A) RNA POLYMERASE GLD2"/>
    <property type="match status" value="1"/>
</dbReference>
<dbReference type="InterPro" id="IPR002058">
    <property type="entry name" value="PAP_assoc"/>
</dbReference>
<comment type="similarity">
    <text evidence="8">Belongs to the DNA polymerase type-B-like family. GLD2 subfamily.</text>
</comment>
<evidence type="ECO:0000259" key="10">
    <source>
        <dbReference type="Pfam" id="PF03828"/>
    </source>
</evidence>
<comment type="cofactor">
    <cofactor evidence="2">
        <name>Mg(2+)</name>
        <dbReference type="ChEBI" id="CHEBI:18420"/>
    </cofactor>
</comment>
<evidence type="ECO:0008006" key="14">
    <source>
        <dbReference type="Google" id="ProtNLM"/>
    </source>
</evidence>
<dbReference type="CDD" id="cd05402">
    <property type="entry name" value="NT_PAP_TUTase"/>
    <property type="match status" value="1"/>
</dbReference>
<feature type="domain" description="PAP-associated" evidence="10">
    <location>
        <begin position="386"/>
        <end position="447"/>
    </location>
</feature>
<reference evidence="12" key="1">
    <citation type="journal article" date="2019" name="bioRxiv">
        <title>The Genome of the Zebra Mussel, Dreissena polymorpha: A Resource for Invasive Species Research.</title>
        <authorList>
            <person name="McCartney M.A."/>
            <person name="Auch B."/>
            <person name="Kono T."/>
            <person name="Mallez S."/>
            <person name="Zhang Y."/>
            <person name="Obille A."/>
            <person name="Becker A."/>
            <person name="Abrahante J.E."/>
            <person name="Garbe J."/>
            <person name="Badalamenti J.P."/>
            <person name="Herman A."/>
            <person name="Mangelson H."/>
            <person name="Liachko I."/>
            <person name="Sullivan S."/>
            <person name="Sone E.D."/>
            <person name="Koren S."/>
            <person name="Silverstein K.A.T."/>
            <person name="Beckman K.B."/>
            <person name="Gohl D.M."/>
        </authorList>
    </citation>
    <scope>NUCLEOTIDE SEQUENCE</scope>
    <source>
        <strain evidence="12">Duluth1</strain>
        <tissue evidence="12">Whole animal</tissue>
    </source>
</reference>
<sequence length="486" mass="56400">MRNYFGELVPILCKCIYKLKSHIMYHQTSLPGTSYQPYSTSVPSHFVFQEPYVQRQVPQRLIAQQYPTYGMPRVHQWNNQPSVNYPTPVVYPQTSGFPSQSNRKSAFISHQRDGPNPLVHTPGKRSHDRISSSTVKITDEPTLKKKRTERLPPSIKNDLNGTITSEIWRYFEQYKQSDENYEHKVDLRNALYAVFKEIFPFCGLYMVGSSMSGFATKTSDMDLCLMVSNQQIDGKREAVEILMAIQTALRRSKFVRKAQVIRARVPILKFEDYLHGIECDLNINNSVGIRNTHLLRYYAAMDWRVRPLILYAKKWARFHDINDASKKTISSYSLCLMLINYLQSGCEPPVVESVQKLYPDLFEYGDDIRNLQMNVKIEFKSKNSESLGDLFLGFLKYYSTEFDFDLDVASVRQGCRLPIHLAKTWTPSTELSMWKCLKVEEPFDRSNTARSCFDEATFARVMRVFGRSFRALSTKRDPIVLFNEPF</sequence>
<dbReference type="Gene3D" id="1.10.1410.10">
    <property type="match status" value="1"/>
</dbReference>
<evidence type="ECO:0000256" key="2">
    <source>
        <dbReference type="ARBA" id="ARBA00001946"/>
    </source>
</evidence>
<evidence type="ECO:0000256" key="7">
    <source>
        <dbReference type="ARBA" id="ARBA00022842"/>
    </source>
</evidence>
<feature type="region of interest" description="Disordered" evidence="9">
    <location>
        <begin position="107"/>
        <end position="133"/>
    </location>
</feature>
<dbReference type="Pfam" id="PF22600">
    <property type="entry name" value="MTPAP-like_central"/>
    <property type="match status" value="1"/>
</dbReference>
<dbReference type="PANTHER" id="PTHR12271">
    <property type="entry name" value="POLY A POLYMERASE CID PAP -RELATED"/>
    <property type="match status" value="1"/>
</dbReference>
<evidence type="ECO:0000256" key="6">
    <source>
        <dbReference type="ARBA" id="ARBA00022723"/>
    </source>
</evidence>